<evidence type="ECO:0000313" key="1">
    <source>
        <dbReference type="EMBL" id="MBI0312049.1"/>
    </source>
</evidence>
<organism evidence="1 2">
    <name type="scientific">Streptomyces javensis</name>
    <dbReference type="NCBI Taxonomy" id="114698"/>
    <lineage>
        <taxon>Bacteria</taxon>
        <taxon>Bacillati</taxon>
        <taxon>Actinomycetota</taxon>
        <taxon>Actinomycetes</taxon>
        <taxon>Kitasatosporales</taxon>
        <taxon>Streptomycetaceae</taxon>
        <taxon>Streptomyces</taxon>
        <taxon>Streptomyces violaceusniger group</taxon>
    </lineage>
</organism>
<accession>A0ABS0R3U5</accession>
<gene>
    <name evidence="1" type="ORF">JBF12_03215</name>
</gene>
<dbReference type="Proteomes" id="UP000638849">
    <property type="component" value="Unassembled WGS sequence"/>
</dbReference>
<sequence length="48" mass="5316">MAAEAVAAITRITNGNFRLTTRLVDQIERVLEINEMTAVTKEVVEAAR</sequence>
<protein>
    <submittedName>
        <fullName evidence="1">Uncharacterized protein</fullName>
    </submittedName>
</protein>
<dbReference type="RefSeq" id="WP_198275321.1">
    <property type="nucleotide sequence ID" value="NZ_BAAAIF010000031.1"/>
</dbReference>
<comment type="caution">
    <text evidence="1">The sequence shown here is derived from an EMBL/GenBank/DDBJ whole genome shotgun (WGS) entry which is preliminary data.</text>
</comment>
<evidence type="ECO:0000313" key="2">
    <source>
        <dbReference type="Proteomes" id="UP000638849"/>
    </source>
</evidence>
<reference evidence="1 2" key="1">
    <citation type="submission" date="2020-12" db="EMBL/GenBank/DDBJ databases">
        <authorList>
            <person name="Kusuma A.B."/>
            <person name="Nouioui I."/>
            <person name="Goodfellow M."/>
        </authorList>
    </citation>
    <scope>NUCLEOTIDE SEQUENCE [LARGE SCALE GENOMIC DNA]</scope>
    <source>
        <strain evidence="1 2">DSM 41764</strain>
    </source>
</reference>
<proteinExistence type="predicted"/>
<name>A0ABS0R3U5_9ACTN</name>
<dbReference type="EMBL" id="JAEEAQ010000015">
    <property type="protein sequence ID" value="MBI0312049.1"/>
    <property type="molecule type" value="Genomic_DNA"/>
</dbReference>
<keyword evidence="2" id="KW-1185">Reference proteome</keyword>